<evidence type="ECO:0000313" key="5">
    <source>
        <dbReference type="Proteomes" id="UP000323000"/>
    </source>
</evidence>
<protein>
    <recommendedName>
        <fullName evidence="6">Pentacotripeptide-repeat region of PRORP domain-containing protein</fullName>
    </recommendedName>
</protein>
<dbReference type="Pfam" id="PF01535">
    <property type="entry name" value="PPR"/>
    <property type="match status" value="4"/>
</dbReference>
<keyword evidence="2" id="KW-0677">Repeat</keyword>
<accession>A0A5C7HIQ7</accession>
<feature type="repeat" description="PPR" evidence="3">
    <location>
        <begin position="280"/>
        <end position="314"/>
    </location>
</feature>
<evidence type="ECO:0000313" key="4">
    <source>
        <dbReference type="EMBL" id="TXG56920.1"/>
    </source>
</evidence>
<dbReference type="Proteomes" id="UP000323000">
    <property type="component" value="Chromosome 8"/>
</dbReference>
<dbReference type="NCBIfam" id="TIGR00756">
    <property type="entry name" value="PPR"/>
    <property type="match status" value="10"/>
</dbReference>
<dbReference type="Gene3D" id="1.25.40.10">
    <property type="entry name" value="Tetratricopeptide repeat domain"/>
    <property type="match status" value="6"/>
</dbReference>
<evidence type="ECO:0000256" key="1">
    <source>
        <dbReference type="ARBA" id="ARBA00007626"/>
    </source>
</evidence>
<organism evidence="4 5">
    <name type="scientific">Acer yangbiense</name>
    <dbReference type="NCBI Taxonomy" id="1000413"/>
    <lineage>
        <taxon>Eukaryota</taxon>
        <taxon>Viridiplantae</taxon>
        <taxon>Streptophyta</taxon>
        <taxon>Embryophyta</taxon>
        <taxon>Tracheophyta</taxon>
        <taxon>Spermatophyta</taxon>
        <taxon>Magnoliopsida</taxon>
        <taxon>eudicotyledons</taxon>
        <taxon>Gunneridae</taxon>
        <taxon>Pentapetalae</taxon>
        <taxon>rosids</taxon>
        <taxon>malvids</taxon>
        <taxon>Sapindales</taxon>
        <taxon>Sapindaceae</taxon>
        <taxon>Hippocastanoideae</taxon>
        <taxon>Acereae</taxon>
        <taxon>Acer</taxon>
    </lineage>
</organism>
<dbReference type="InterPro" id="IPR011990">
    <property type="entry name" value="TPR-like_helical_dom_sf"/>
</dbReference>
<feature type="repeat" description="PPR" evidence="3">
    <location>
        <begin position="504"/>
        <end position="538"/>
    </location>
</feature>
<feature type="repeat" description="PPR" evidence="3">
    <location>
        <begin position="315"/>
        <end position="349"/>
    </location>
</feature>
<feature type="repeat" description="PPR" evidence="3">
    <location>
        <begin position="211"/>
        <end position="245"/>
    </location>
</feature>
<dbReference type="PANTHER" id="PTHR47938">
    <property type="entry name" value="RESPIRATORY COMPLEX I CHAPERONE (CIA84), PUTATIVE (AFU_ORTHOLOGUE AFUA_2G06020)-RELATED"/>
    <property type="match status" value="1"/>
</dbReference>
<dbReference type="PANTHER" id="PTHR47938:SF24">
    <property type="entry name" value="PENTACOTRIPEPTIDE-REPEAT REGION OF PRORP DOMAIN-CONTAINING PROTEIN"/>
    <property type="match status" value="1"/>
</dbReference>
<dbReference type="GO" id="GO:0003729">
    <property type="term" value="F:mRNA binding"/>
    <property type="evidence" value="ECO:0007669"/>
    <property type="project" value="TreeGrafter"/>
</dbReference>
<name>A0A5C7HIQ7_9ROSI</name>
<comment type="caution">
    <text evidence="4">The sequence shown here is derived from an EMBL/GenBank/DDBJ whole genome shotgun (WGS) entry which is preliminary data.</text>
</comment>
<evidence type="ECO:0008006" key="6">
    <source>
        <dbReference type="Google" id="ProtNLM"/>
    </source>
</evidence>
<feature type="repeat" description="PPR" evidence="3">
    <location>
        <begin position="469"/>
        <end position="503"/>
    </location>
</feature>
<evidence type="ECO:0000256" key="2">
    <source>
        <dbReference type="ARBA" id="ARBA00022737"/>
    </source>
</evidence>
<dbReference type="Pfam" id="PF13812">
    <property type="entry name" value="PPR_3"/>
    <property type="match status" value="1"/>
</dbReference>
<dbReference type="InterPro" id="IPR002885">
    <property type="entry name" value="PPR_rpt"/>
</dbReference>
<gene>
    <name evidence="4" type="ORF">EZV62_018233</name>
</gene>
<dbReference type="Pfam" id="PF13041">
    <property type="entry name" value="PPR_2"/>
    <property type="match status" value="4"/>
</dbReference>
<keyword evidence="5" id="KW-1185">Reference proteome</keyword>
<reference evidence="5" key="1">
    <citation type="journal article" date="2019" name="Gigascience">
        <title>De novo genome assembly of the endangered Acer yangbiense, a plant species with extremely small populations endemic to Yunnan Province, China.</title>
        <authorList>
            <person name="Yang J."/>
            <person name="Wariss H.M."/>
            <person name="Tao L."/>
            <person name="Zhang R."/>
            <person name="Yun Q."/>
            <person name="Hollingsworth P."/>
            <person name="Dao Z."/>
            <person name="Luo G."/>
            <person name="Guo H."/>
            <person name="Ma Y."/>
            <person name="Sun W."/>
        </authorList>
    </citation>
    <scope>NUCLEOTIDE SEQUENCE [LARGE SCALE GENOMIC DNA]</scope>
    <source>
        <strain evidence="5">cv. Malutang</strain>
    </source>
</reference>
<feature type="repeat" description="PPR" evidence="3">
    <location>
        <begin position="679"/>
        <end position="713"/>
    </location>
</feature>
<comment type="similarity">
    <text evidence="1">Belongs to the PPR family. P subfamily.</text>
</comment>
<proteinExistence type="inferred from homology"/>
<evidence type="ECO:0000256" key="3">
    <source>
        <dbReference type="PROSITE-ProRule" id="PRU00708"/>
    </source>
</evidence>
<feature type="repeat" description="PPR" evidence="3">
    <location>
        <begin position="434"/>
        <end position="468"/>
    </location>
</feature>
<dbReference type="EMBL" id="VAHF01000008">
    <property type="protein sequence ID" value="TXG56920.1"/>
    <property type="molecule type" value="Genomic_DNA"/>
</dbReference>
<dbReference type="AlphaFoldDB" id="A0A5C7HIQ7"/>
<dbReference type="OrthoDB" id="185373at2759"/>
<dbReference type="PROSITE" id="PS51375">
    <property type="entry name" value="PPR"/>
    <property type="match status" value="10"/>
</dbReference>
<feature type="repeat" description="PPR" evidence="3">
    <location>
        <begin position="644"/>
        <end position="678"/>
    </location>
</feature>
<feature type="repeat" description="PPR" evidence="3">
    <location>
        <begin position="714"/>
        <end position="748"/>
    </location>
</feature>
<sequence length="833" mass="93126">MALPTHQNLCKSIKHLAKNLCFQRTMCTKSQSSSALPSSDVVHITNNFISIFTKQPFSLNNPELINLAPKLNNKVVETVLNNLKSWRVAHVFFVWASNQHGYKHNMYTYNAMASILSRARQNAPLRILANDVVSSRCFMSPGALGFLVRCLGSVGLVEEANLLFDQVQMMGLCSPNSYTYNCLLEAISKSFSADLAEMRIKEMRDFGWGYDKYTLTPLLKVYCNSGMFDKALSVFNEIYDRGLVDQHVFCILALSFSKWGEIDKACELIQRMEDCNIRLNEKTFCVLIHGFVKGNRMDKALLLFDKMEKSGFSPDVSVYDVIIGGLCKNKELEKALKFYSEMKESGNKPDGGIISKLISSCSSEQELTQLLNESWEDMDVKTMALLCNSFMSVLVNSGSVDKAYNILQAMIRGESIADVGADELLRFKGTVSPNTTSFSIVIDNLLRDGKLDLALSLFRDMDKIGCKKSVLLYNNLIDGLCNSNRLEESYEILKEMEDSGYGPTNFTHNTIYGCLCRRQDVGGALDIVRKMRVHGHEPWMKHSTLLVKELCKHGKVMEACRYLADIVQEGFLPDIGSYSAAMGGLINIQEMNLALELFRDICARGYCPDVVAYNILMRGLCKAQRVAEAQDLLNEMTIKGLVPSVVTYNLMIDGWCKSGDIDQAVLCLSQMFGKEREPNVITYTSLIDGLCNAGRPDDALMLWNEMEGKGCAPNRVAFMALIYGLCKCDKPNEALVHFRVMKEKRMKPDIYVYVVLISAFLSDLNSPLAFEILQEMVNEGNLPDPLDKNYQIVRVAIVKLSEDTRTSPLVKNLITKGGIPAINLSDVGTEGGI</sequence>
<feature type="repeat" description="PPR" evidence="3">
    <location>
        <begin position="609"/>
        <end position="643"/>
    </location>
</feature>